<comment type="caution">
    <text evidence="4">The sequence shown here is derived from an EMBL/GenBank/DDBJ whole genome shotgun (WGS) entry which is preliminary data.</text>
</comment>
<dbReference type="STRING" id="329046.A0A1Y2BT62"/>
<dbReference type="EMBL" id="MCGO01000047">
    <property type="protein sequence ID" value="ORY37931.1"/>
    <property type="molecule type" value="Genomic_DNA"/>
</dbReference>
<dbReference type="Pfam" id="PF09754">
    <property type="entry name" value="PAC2"/>
    <property type="match status" value="1"/>
</dbReference>
<sequence>MHTSFKASRPGLPLLLAAPGSIGHVASLAVDVIAANSVVEATRVAASAFVKPLVCCDAASLSLKTKLDAAIQIAETKDAVVLLFRSQVFEGHQRKFADELVAWIKENQFSSVVLLSSFDAFKRTDAQIQSDSLLRFLSTPAPLESPFAQQCSSTLNWIQLEQFKRDEEMKDGRQFPIDGGLTDALWSRLVEYSIPTLLVSMFVPEDGFHFQQAMYLAKSVNQLVNFGKSDEWKIPYSWHDAALTTVTATALYT</sequence>
<protein>
    <recommendedName>
        <fullName evidence="1">Proteasome assembly chaperone 2</fullName>
    </recommendedName>
</protein>
<name>A0A1Y2BT62_9FUNG</name>
<dbReference type="GO" id="GO:0005634">
    <property type="term" value="C:nucleus"/>
    <property type="evidence" value="ECO:0007669"/>
    <property type="project" value="TreeGrafter"/>
</dbReference>
<dbReference type="Proteomes" id="UP000193642">
    <property type="component" value="Unassembled WGS sequence"/>
</dbReference>
<evidence type="ECO:0000256" key="3">
    <source>
        <dbReference type="ARBA" id="ARBA00025745"/>
    </source>
</evidence>
<dbReference type="PANTHER" id="PTHR12970:SF1">
    <property type="entry name" value="PROTEASOME ASSEMBLY CHAPERONE 2"/>
    <property type="match status" value="1"/>
</dbReference>
<dbReference type="AlphaFoldDB" id="A0A1Y2BT62"/>
<comment type="similarity">
    <text evidence="3">Belongs to the PSMG2 family.</text>
</comment>
<dbReference type="InterPro" id="IPR016562">
    <property type="entry name" value="Proteasome_assmbl_chp_2_euk"/>
</dbReference>
<dbReference type="OrthoDB" id="10260712at2759"/>
<proteinExistence type="inferred from homology"/>
<keyword evidence="5" id="KW-1185">Reference proteome</keyword>
<reference evidence="4 5" key="1">
    <citation type="submission" date="2016-07" db="EMBL/GenBank/DDBJ databases">
        <title>Pervasive Adenine N6-methylation of Active Genes in Fungi.</title>
        <authorList>
            <consortium name="DOE Joint Genome Institute"/>
            <person name="Mondo S.J."/>
            <person name="Dannebaum R.O."/>
            <person name="Kuo R.C."/>
            <person name="Labutti K."/>
            <person name="Haridas S."/>
            <person name="Kuo A."/>
            <person name="Salamov A."/>
            <person name="Ahrendt S.R."/>
            <person name="Lipzen A."/>
            <person name="Sullivan W."/>
            <person name="Andreopoulos W.B."/>
            <person name="Clum A."/>
            <person name="Lindquist E."/>
            <person name="Daum C."/>
            <person name="Ramamoorthy G.K."/>
            <person name="Gryganskyi A."/>
            <person name="Culley D."/>
            <person name="Magnuson J.K."/>
            <person name="James T.Y."/>
            <person name="O'Malley M.A."/>
            <person name="Stajich J.E."/>
            <person name="Spatafora J.W."/>
            <person name="Visel A."/>
            <person name="Grigoriev I.V."/>
        </authorList>
    </citation>
    <scope>NUCLEOTIDE SEQUENCE [LARGE SCALE GENOMIC DNA]</scope>
    <source>
        <strain evidence="4 5">JEL800</strain>
    </source>
</reference>
<organism evidence="4 5">
    <name type="scientific">Rhizoclosmatium globosum</name>
    <dbReference type="NCBI Taxonomy" id="329046"/>
    <lineage>
        <taxon>Eukaryota</taxon>
        <taxon>Fungi</taxon>
        <taxon>Fungi incertae sedis</taxon>
        <taxon>Chytridiomycota</taxon>
        <taxon>Chytridiomycota incertae sedis</taxon>
        <taxon>Chytridiomycetes</taxon>
        <taxon>Chytridiales</taxon>
        <taxon>Chytriomycetaceae</taxon>
        <taxon>Rhizoclosmatium</taxon>
    </lineage>
</organism>
<keyword evidence="2" id="KW-0143">Chaperone</keyword>
<dbReference type="GO" id="GO:0005829">
    <property type="term" value="C:cytosol"/>
    <property type="evidence" value="ECO:0007669"/>
    <property type="project" value="TreeGrafter"/>
</dbReference>
<dbReference type="InterPro" id="IPR019151">
    <property type="entry name" value="Proteasome_assmbl_chaperone_2"/>
</dbReference>
<evidence type="ECO:0000313" key="4">
    <source>
        <dbReference type="EMBL" id="ORY37931.1"/>
    </source>
</evidence>
<dbReference type="GO" id="GO:0043248">
    <property type="term" value="P:proteasome assembly"/>
    <property type="evidence" value="ECO:0007669"/>
    <property type="project" value="TreeGrafter"/>
</dbReference>
<gene>
    <name evidence="4" type="ORF">BCR33DRAFT_854389</name>
</gene>
<evidence type="ECO:0000256" key="1">
    <source>
        <dbReference type="ARBA" id="ARBA00019186"/>
    </source>
</evidence>
<dbReference type="PANTHER" id="PTHR12970">
    <property type="entry name" value="PROTEASOME ASSEMBLY CHAPERONE 2"/>
    <property type="match status" value="1"/>
</dbReference>
<dbReference type="InterPro" id="IPR038389">
    <property type="entry name" value="PSMG2_sf"/>
</dbReference>
<evidence type="ECO:0000313" key="5">
    <source>
        <dbReference type="Proteomes" id="UP000193642"/>
    </source>
</evidence>
<accession>A0A1Y2BT62</accession>
<dbReference type="Gene3D" id="3.40.50.10900">
    <property type="entry name" value="PAC-like subunit"/>
    <property type="match status" value="1"/>
</dbReference>
<evidence type="ECO:0000256" key="2">
    <source>
        <dbReference type="ARBA" id="ARBA00023186"/>
    </source>
</evidence>